<dbReference type="InParanoid" id="A0A132BAD6"/>
<dbReference type="Proteomes" id="UP000070700">
    <property type="component" value="Unassembled WGS sequence"/>
</dbReference>
<sequence length="362" mass="42037">MSSSSVHDPCSDTSPVDALKKLTFSEEMLTDRKEDKGESTSDNDPDMTLSTRPVQAISTLPEPKCYWELLPFELREFIFSELHCSPDDYSASSHWTSPFTWQGSTSPFMKALRTLPKSYDHALQWFGREATLSLTGNPWYPTGYRLSALDISEAELNVVQQIDIDATFIVNCTQDLFEEDGKTVVRFEKPTWFTRQFLDLPSVRNVSIALDLDNIDQGYMAVFLTEWPLWLQGFTALAKVTVKIPLWVMDDRGRKMVNGIIGGINRKTGVRGQFVEVEKDKSLRHVHEDAEVWEWEAVDGKFMDWTQELGREYKYRQCRDSRRDFQFFDDITHTELGFEDGSFFLENWHYCWPPYEGRCDEQ</sequence>
<feature type="compositionally biased region" description="Basic and acidic residues" evidence="1">
    <location>
        <begin position="18"/>
        <end position="39"/>
    </location>
</feature>
<evidence type="ECO:0000313" key="2">
    <source>
        <dbReference type="EMBL" id="KUJ09370.1"/>
    </source>
</evidence>
<dbReference type="AlphaFoldDB" id="A0A132BAD6"/>
<dbReference type="OrthoDB" id="3547599at2759"/>
<keyword evidence="3" id="KW-1185">Reference proteome</keyword>
<feature type="compositionally biased region" description="Polar residues" evidence="1">
    <location>
        <begin position="1"/>
        <end position="14"/>
    </location>
</feature>
<evidence type="ECO:0000313" key="3">
    <source>
        <dbReference type="Proteomes" id="UP000070700"/>
    </source>
</evidence>
<dbReference type="RefSeq" id="XP_018063725.1">
    <property type="nucleotide sequence ID" value="XM_018213564.1"/>
</dbReference>
<proteinExistence type="predicted"/>
<reference evidence="2 3" key="1">
    <citation type="submission" date="2015-10" db="EMBL/GenBank/DDBJ databases">
        <title>Full genome of DAOMC 229536 Phialocephala scopiformis, a fungal endophyte of spruce producing the potent anti-insectan compound rugulosin.</title>
        <authorList>
            <consortium name="DOE Joint Genome Institute"/>
            <person name="Walker A.K."/>
            <person name="Frasz S.L."/>
            <person name="Seifert K.A."/>
            <person name="Miller J.D."/>
            <person name="Mondo S.J."/>
            <person name="Labutti K."/>
            <person name="Lipzen A."/>
            <person name="Dockter R."/>
            <person name="Kennedy M."/>
            <person name="Grigoriev I.V."/>
            <person name="Spatafora J.W."/>
        </authorList>
    </citation>
    <scope>NUCLEOTIDE SEQUENCE [LARGE SCALE GENOMIC DNA]</scope>
    <source>
        <strain evidence="2 3">CBS 120377</strain>
    </source>
</reference>
<accession>A0A132BAD6</accession>
<organism evidence="2 3">
    <name type="scientific">Mollisia scopiformis</name>
    <name type="common">Conifer needle endophyte fungus</name>
    <name type="synonym">Phialocephala scopiformis</name>
    <dbReference type="NCBI Taxonomy" id="149040"/>
    <lineage>
        <taxon>Eukaryota</taxon>
        <taxon>Fungi</taxon>
        <taxon>Dikarya</taxon>
        <taxon>Ascomycota</taxon>
        <taxon>Pezizomycotina</taxon>
        <taxon>Leotiomycetes</taxon>
        <taxon>Helotiales</taxon>
        <taxon>Mollisiaceae</taxon>
        <taxon>Mollisia</taxon>
    </lineage>
</organism>
<protein>
    <submittedName>
        <fullName evidence="2">Uncharacterized protein</fullName>
    </submittedName>
</protein>
<feature type="region of interest" description="Disordered" evidence="1">
    <location>
        <begin position="1"/>
        <end position="54"/>
    </location>
</feature>
<name>A0A132BAD6_MOLSC</name>
<dbReference type="KEGG" id="psco:LY89DRAFT_676168"/>
<dbReference type="GeneID" id="28823290"/>
<dbReference type="EMBL" id="KQ947432">
    <property type="protein sequence ID" value="KUJ09370.1"/>
    <property type="molecule type" value="Genomic_DNA"/>
</dbReference>
<gene>
    <name evidence="2" type="ORF">LY89DRAFT_676168</name>
</gene>
<evidence type="ECO:0000256" key="1">
    <source>
        <dbReference type="SAM" id="MobiDB-lite"/>
    </source>
</evidence>